<feature type="binding site" evidence="8">
    <location>
        <position position="111"/>
    </location>
    <ligand>
        <name>Fe cation</name>
        <dbReference type="ChEBI" id="CHEBI:24875"/>
    </ligand>
</feature>
<feature type="binding site" evidence="8">
    <location>
        <position position="181"/>
    </location>
    <ligand>
        <name>substrate</name>
    </ligand>
</feature>
<dbReference type="FunFam" id="3.30.420.40:FF:000040">
    <property type="entry name" value="tRNA N6-adenosine threonylcarbamoyltransferase"/>
    <property type="match status" value="1"/>
</dbReference>
<dbReference type="PROSITE" id="PS01016">
    <property type="entry name" value="GLYCOPROTEASE"/>
    <property type="match status" value="1"/>
</dbReference>
<keyword evidence="4 8" id="KW-0479">Metal-binding</keyword>
<dbReference type="InterPro" id="IPR043129">
    <property type="entry name" value="ATPase_NBD"/>
</dbReference>
<evidence type="ECO:0000256" key="8">
    <source>
        <dbReference type="HAMAP-Rule" id="MF_01445"/>
    </source>
</evidence>
<feature type="binding site" evidence="8">
    <location>
        <position position="273"/>
    </location>
    <ligand>
        <name>substrate</name>
    </ligand>
</feature>
<dbReference type="Pfam" id="PF00814">
    <property type="entry name" value="TsaD"/>
    <property type="match status" value="1"/>
</dbReference>
<evidence type="ECO:0000313" key="11">
    <source>
        <dbReference type="Proteomes" id="UP000178068"/>
    </source>
</evidence>
<dbReference type="InterPro" id="IPR000905">
    <property type="entry name" value="Gcp-like_dom"/>
</dbReference>
<evidence type="ECO:0000256" key="7">
    <source>
        <dbReference type="ARBA" id="ARBA00048117"/>
    </source>
</evidence>
<keyword evidence="2 8" id="KW-0808">Transferase</keyword>
<dbReference type="CDD" id="cd24133">
    <property type="entry name" value="ASKHA_NBD_TsaD_bac"/>
    <property type="match status" value="1"/>
</dbReference>
<evidence type="ECO:0000313" key="10">
    <source>
        <dbReference type="EMBL" id="OGY29361.1"/>
    </source>
</evidence>
<name>A0A1G1WP26_9BACT</name>
<evidence type="ECO:0000256" key="5">
    <source>
        <dbReference type="ARBA" id="ARBA00023004"/>
    </source>
</evidence>
<keyword evidence="1 8" id="KW-0963">Cytoplasm</keyword>
<comment type="subcellular location">
    <subcellularLocation>
        <location evidence="8">Cytoplasm</location>
    </subcellularLocation>
</comment>
<accession>A0A1G1WP26</accession>
<feature type="domain" description="Gcp-like" evidence="9">
    <location>
        <begin position="23"/>
        <end position="304"/>
    </location>
</feature>
<dbReference type="EMBL" id="MHCZ01000035">
    <property type="protein sequence ID" value="OGY29361.1"/>
    <property type="molecule type" value="Genomic_DNA"/>
</dbReference>
<dbReference type="NCBIfam" id="TIGR00329">
    <property type="entry name" value="gcp_kae1"/>
    <property type="match status" value="1"/>
</dbReference>
<keyword evidence="6 8" id="KW-0012">Acyltransferase</keyword>
<comment type="cofactor">
    <cofactor evidence="8">
        <name>Fe(2+)</name>
        <dbReference type="ChEBI" id="CHEBI:29033"/>
    </cofactor>
    <text evidence="8">Binds 1 Fe(2+) ion per subunit.</text>
</comment>
<evidence type="ECO:0000256" key="1">
    <source>
        <dbReference type="ARBA" id="ARBA00022490"/>
    </source>
</evidence>
<dbReference type="FunFam" id="3.30.420.40:FF:000012">
    <property type="entry name" value="tRNA N6-adenosine threonylcarbamoyltransferase"/>
    <property type="match status" value="1"/>
</dbReference>
<dbReference type="InterPro" id="IPR022450">
    <property type="entry name" value="TsaD"/>
</dbReference>
<feature type="binding site" evidence="8">
    <location>
        <position position="168"/>
    </location>
    <ligand>
        <name>substrate</name>
    </ligand>
</feature>
<comment type="similarity">
    <text evidence="8">Belongs to the KAE1 / TsaD family.</text>
</comment>
<proteinExistence type="inferred from homology"/>
<dbReference type="PANTHER" id="PTHR11735:SF6">
    <property type="entry name" value="TRNA N6-ADENOSINE THREONYLCARBAMOYLTRANSFERASE, MITOCHONDRIAL"/>
    <property type="match status" value="1"/>
</dbReference>
<evidence type="ECO:0000256" key="2">
    <source>
        <dbReference type="ARBA" id="ARBA00022679"/>
    </source>
</evidence>
<comment type="catalytic activity">
    <reaction evidence="7 8">
        <text>L-threonylcarbamoyladenylate + adenosine(37) in tRNA = N(6)-L-threonylcarbamoyladenosine(37) in tRNA + AMP + H(+)</text>
        <dbReference type="Rhea" id="RHEA:37059"/>
        <dbReference type="Rhea" id="RHEA-COMP:10162"/>
        <dbReference type="Rhea" id="RHEA-COMP:10163"/>
        <dbReference type="ChEBI" id="CHEBI:15378"/>
        <dbReference type="ChEBI" id="CHEBI:73682"/>
        <dbReference type="ChEBI" id="CHEBI:74411"/>
        <dbReference type="ChEBI" id="CHEBI:74418"/>
        <dbReference type="ChEBI" id="CHEBI:456215"/>
        <dbReference type="EC" id="2.3.1.234"/>
    </reaction>
</comment>
<dbReference type="GO" id="GO:0005506">
    <property type="term" value="F:iron ion binding"/>
    <property type="evidence" value="ECO:0007669"/>
    <property type="project" value="UniProtKB-UniRule"/>
</dbReference>
<reference evidence="10 11" key="1">
    <citation type="journal article" date="2016" name="Nat. Commun.">
        <title>Thousands of microbial genomes shed light on interconnected biogeochemical processes in an aquifer system.</title>
        <authorList>
            <person name="Anantharaman K."/>
            <person name="Brown C.T."/>
            <person name="Hug L.A."/>
            <person name="Sharon I."/>
            <person name="Castelle C.J."/>
            <person name="Probst A.J."/>
            <person name="Thomas B.C."/>
            <person name="Singh A."/>
            <person name="Wilkins M.J."/>
            <person name="Karaoz U."/>
            <person name="Brodie E.L."/>
            <person name="Williams K.H."/>
            <person name="Hubbard S.S."/>
            <person name="Banfield J.F."/>
        </authorList>
    </citation>
    <scope>NUCLEOTIDE SEQUENCE [LARGE SCALE GENOMIC DNA]</scope>
</reference>
<evidence type="ECO:0000256" key="3">
    <source>
        <dbReference type="ARBA" id="ARBA00022694"/>
    </source>
</evidence>
<dbReference type="GO" id="GO:0005737">
    <property type="term" value="C:cytoplasm"/>
    <property type="evidence" value="ECO:0007669"/>
    <property type="project" value="UniProtKB-SubCell"/>
</dbReference>
<dbReference type="Gene3D" id="3.30.420.40">
    <property type="match status" value="2"/>
</dbReference>
<feature type="binding site" evidence="8">
    <location>
        <begin position="135"/>
        <end position="139"/>
    </location>
    <ligand>
        <name>substrate</name>
    </ligand>
</feature>
<protein>
    <recommendedName>
        <fullName evidence="8">tRNA N6-adenosine threonylcarbamoyltransferase</fullName>
        <ecNumber evidence="8">2.3.1.234</ecNumber>
    </recommendedName>
    <alternativeName>
        <fullName evidence="8">N6-L-threonylcarbamoyladenine synthase</fullName>
        <shortName evidence="8">t(6)A synthase</shortName>
    </alternativeName>
    <alternativeName>
        <fullName evidence="8">t(6)A37 threonylcarbamoyladenosine biosynthesis protein TsaD</fullName>
    </alternativeName>
    <alternativeName>
        <fullName evidence="8">tRNA threonylcarbamoyladenosine biosynthesis protein TsaD</fullName>
    </alternativeName>
</protein>
<dbReference type="Proteomes" id="UP000178068">
    <property type="component" value="Unassembled WGS sequence"/>
</dbReference>
<keyword evidence="3 8" id="KW-0819">tRNA processing</keyword>
<comment type="caution">
    <text evidence="10">The sequence shown here is derived from an EMBL/GenBank/DDBJ whole genome shotgun (WGS) entry which is preliminary data.</text>
</comment>
<sequence length="327" mass="34838">MKILGIETSCDETAIAVVEDGKKILSNVVASSLPLHTKTGGIIPETAAREQTKAFIPTLQSALDIANLKVDQVDSVAVTAGPGLIGSLLVGVESAKTLSYFLDKPIVPVNHLIGHIYANWLEREKPPPFPNISLVVSGGHTELFLMRSHGKFQRLGGTRDDAAGEAFDKVGRLLGLPYPGGPSIQKAADSTKAADFNLPRPLSASGDFDFSFSGLKTATANLVAQQKIKARDIPALAASFQEAVVDSLVHKTLKATKKYGVKTMLLSGGVAANQRLRERLDDAFKSDFFVASPALSVDNGAMIASTAFYNFRPVRWEKVVAAPGELL</sequence>
<organism evidence="10 11">
    <name type="scientific">Candidatus Woykebacteria bacterium RIFCSPHIGHO2_12_FULL_45_10</name>
    <dbReference type="NCBI Taxonomy" id="1802603"/>
    <lineage>
        <taxon>Bacteria</taxon>
        <taxon>Candidatus Woykeibacteriota</taxon>
    </lineage>
</organism>
<dbReference type="InterPro" id="IPR017861">
    <property type="entry name" value="KAE1/TsaD"/>
</dbReference>
<dbReference type="NCBIfam" id="TIGR03723">
    <property type="entry name" value="T6A_TsaD_YgjD"/>
    <property type="match status" value="1"/>
</dbReference>
<feature type="binding site" evidence="8">
    <location>
        <position position="298"/>
    </location>
    <ligand>
        <name>Fe cation</name>
        <dbReference type="ChEBI" id="CHEBI:24875"/>
    </ligand>
</feature>
<dbReference type="EC" id="2.3.1.234" evidence="8"/>
<dbReference type="AlphaFoldDB" id="A0A1G1WP26"/>
<evidence type="ECO:0000259" key="9">
    <source>
        <dbReference type="Pfam" id="PF00814"/>
    </source>
</evidence>
<gene>
    <name evidence="8" type="primary">tsaD</name>
    <name evidence="10" type="ORF">A3F35_00310</name>
</gene>
<dbReference type="HAMAP" id="MF_01445">
    <property type="entry name" value="TsaD"/>
    <property type="match status" value="1"/>
</dbReference>
<dbReference type="GO" id="GO:0002949">
    <property type="term" value="P:tRNA threonylcarbamoyladenosine modification"/>
    <property type="evidence" value="ECO:0007669"/>
    <property type="project" value="UniProtKB-UniRule"/>
</dbReference>
<keyword evidence="5 8" id="KW-0408">Iron</keyword>
<dbReference type="InterPro" id="IPR017860">
    <property type="entry name" value="Peptidase_M22_CS"/>
</dbReference>
<dbReference type="STRING" id="1802603.A3F35_00310"/>
<dbReference type="SUPFAM" id="SSF53067">
    <property type="entry name" value="Actin-like ATPase domain"/>
    <property type="match status" value="1"/>
</dbReference>
<dbReference type="GO" id="GO:0061711">
    <property type="term" value="F:tRNA N(6)-L-threonylcarbamoyladenine synthase activity"/>
    <property type="evidence" value="ECO:0007669"/>
    <property type="project" value="UniProtKB-EC"/>
</dbReference>
<comment type="caution">
    <text evidence="8">Lacks conserved residue(s) required for the propagation of feature annotation.</text>
</comment>
<feature type="binding site" evidence="8">
    <location>
        <position position="115"/>
    </location>
    <ligand>
        <name>Fe cation</name>
        <dbReference type="ChEBI" id="CHEBI:24875"/>
    </ligand>
</feature>
<evidence type="ECO:0000256" key="4">
    <source>
        <dbReference type="ARBA" id="ARBA00022723"/>
    </source>
</evidence>
<dbReference type="PANTHER" id="PTHR11735">
    <property type="entry name" value="TRNA N6-ADENOSINE THREONYLCARBAMOYLTRANSFERASE"/>
    <property type="match status" value="1"/>
</dbReference>
<dbReference type="PRINTS" id="PR00789">
    <property type="entry name" value="OSIALOPTASE"/>
</dbReference>
<comment type="function">
    <text evidence="8">Required for the formation of a threonylcarbamoyl group on adenosine at position 37 (t(6)A37) in tRNAs that read codons beginning with adenine. Is involved in the transfer of the threonylcarbamoyl moiety of threonylcarbamoyl-AMP (TC-AMP) to the N6 group of A37, together with TsaE and TsaB. TsaD likely plays a direct catalytic role in this reaction.</text>
</comment>
<evidence type="ECO:0000256" key="6">
    <source>
        <dbReference type="ARBA" id="ARBA00023315"/>
    </source>
</evidence>